<keyword evidence="3" id="KW-1185">Reference proteome</keyword>
<organism evidence="2 3">
    <name type="scientific">Mycolicibacterium obuense</name>
    <dbReference type="NCBI Taxonomy" id="1807"/>
    <lineage>
        <taxon>Bacteria</taxon>
        <taxon>Bacillati</taxon>
        <taxon>Actinomycetota</taxon>
        <taxon>Actinomycetes</taxon>
        <taxon>Mycobacteriales</taxon>
        <taxon>Mycobacteriaceae</taxon>
        <taxon>Mycolicibacterium</taxon>
    </lineage>
</organism>
<evidence type="ECO:0000313" key="2">
    <source>
        <dbReference type="EMBL" id="KKF01481.1"/>
    </source>
</evidence>
<feature type="transmembrane region" description="Helical" evidence="1">
    <location>
        <begin position="204"/>
        <end position="221"/>
    </location>
</feature>
<comment type="caution">
    <text evidence="2">The sequence shown here is derived from an EMBL/GenBank/DDBJ whole genome shotgun (WGS) entry which is preliminary data.</text>
</comment>
<evidence type="ECO:0000256" key="1">
    <source>
        <dbReference type="SAM" id="Phobius"/>
    </source>
</evidence>
<keyword evidence="1" id="KW-1133">Transmembrane helix</keyword>
<name>A0A0M2JXY7_9MYCO</name>
<keyword evidence="1" id="KW-0472">Membrane</keyword>
<dbReference type="EMBL" id="LAUZ02000050">
    <property type="protein sequence ID" value="KKF01481.1"/>
    <property type="molecule type" value="Genomic_DNA"/>
</dbReference>
<protein>
    <submittedName>
        <fullName evidence="2">Uncharacterized protein</fullName>
    </submittedName>
</protein>
<accession>A0A0M2JXY7</accession>
<reference evidence="2 3" key="1">
    <citation type="journal article" date="2015" name="Genome Announc.">
        <title>Draft Genome Sequence of Mycobacterium obuense Strain UC1, Isolated from Patient Sputum.</title>
        <authorList>
            <person name="Greninger A.L."/>
            <person name="Cunningham G."/>
            <person name="Hsu E.D."/>
            <person name="Yu J.M."/>
            <person name="Chiu C.Y."/>
            <person name="Miller S."/>
        </authorList>
    </citation>
    <scope>NUCLEOTIDE SEQUENCE [LARGE SCALE GENOMIC DNA]</scope>
    <source>
        <strain evidence="2 3">UC1</strain>
    </source>
</reference>
<dbReference type="PATRIC" id="fig|1807.13.peg.3983"/>
<gene>
    <name evidence="2" type="ORF">WN67_13535</name>
</gene>
<proteinExistence type="predicted"/>
<keyword evidence="1" id="KW-0812">Transmembrane</keyword>
<sequence length="238" mass="26486">MRAVLTLPISPELDVVELREALAPTTWLPSADPDEPWMKARVDALVQEFPESLRVQLQQAGVIYIQVGLTVEGLVSLERHGAVMIRLVHDGNDVSAIKAAVHTLARHLPDALKAATGNDDLGLETDIEIRQRHGGIAVAKGEIVTPHRLRFPKYVRTERPREFALVCVLAGLLAATFVTSLWLAHLHPISLSWPDVIRGHGERISSALVVALLTILINLLFEYRDWRSETTEVRWLFG</sequence>
<evidence type="ECO:0000313" key="3">
    <source>
        <dbReference type="Proteomes" id="UP000034150"/>
    </source>
</evidence>
<feature type="transmembrane region" description="Helical" evidence="1">
    <location>
        <begin position="163"/>
        <end position="184"/>
    </location>
</feature>
<dbReference type="AlphaFoldDB" id="A0A0M2JXY7"/>
<dbReference type="Proteomes" id="UP000034150">
    <property type="component" value="Unassembled WGS sequence"/>
</dbReference>
<dbReference type="RefSeq" id="WP_046363538.1">
    <property type="nucleotide sequence ID" value="NZ_CALTXN010000007.1"/>
</dbReference>